<dbReference type="GO" id="GO:0016301">
    <property type="term" value="F:kinase activity"/>
    <property type="evidence" value="ECO:0007669"/>
    <property type="project" value="UniProtKB-KW"/>
</dbReference>
<protein>
    <submittedName>
        <fullName evidence="1">Nucleotide-binding protein (Sugar kinase/HSP70/actin superfamily)</fullName>
    </submittedName>
</protein>
<dbReference type="PANTHER" id="PTHR32329:SF2">
    <property type="entry name" value="BIFUNCTIONAL PROTEIN [INCLUDES 2-HYDROXYACYL-COA DEHYDRATASE (N-TER) AND ITS ACTIVATOR DOMAIN (C_TERM)"/>
    <property type="match status" value="1"/>
</dbReference>
<sequence>MKITFPHMGDTYIPVKVLLETAGIDYVMPPVSDRSLLEQGILHSPEFACLPFKTIMGDFIYGIEHGADWILFGGGCGQCRFGYFGKLQAEILKSIGYDVNFIYIDLSNISVKEVLEKIRPLTEGKSIFELLKAIFYAVKTVFAVDRINELARFTRCREINKGETDRIMTEFHNEIQKARGYKSINKIIHSTAKKLRKMPLDKKYRPIRVSIVGEIYIAAYPGINFEIERKLGNMGVEVHNTMSMSFWIKEHFIKKLLPFKIKNKNHEAGKEFMNTDDIGGHGLSSIGASIRSAKKGFDGVVHIYPFTCMPEIIAQSTFSEVQKKYGIPIITLIIDEMTGEAGYMTRLEAFVDMIKMRRKPSYFPMPRFFSQKI</sequence>
<keyword evidence="1" id="KW-0418">Kinase</keyword>
<keyword evidence="1" id="KW-0808">Transferase</keyword>
<dbReference type="InterPro" id="IPR051805">
    <property type="entry name" value="Dehydratase_Activator_Redct"/>
</dbReference>
<dbReference type="EMBL" id="PDBW01000001">
    <property type="protein sequence ID" value="PFH04243.1"/>
    <property type="molecule type" value="Genomic_DNA"/>
</dbReference>
<evidence type="ECO:0000313" key="2">
    <source>
        <dbReference type="Proteomes" id="UP000223596"/>
    </source>
</evidence>
<accession>A0AB36TKA1</accession>
<dbReference type="RefSeq" id="WP_003518468.1">
    <property type="nucleotide sequence ID" value="NZ_CP013828.1"/>
</dbReference>
<dbReference type="PANTHER" id="PTHR32329">
    <property type="entry name" value="BIFUNCTIONAL PROTEIN [INCLUDES 2-HYDROXYACYL-COA DEHYDRATASE (N-TER) AND ITS ACTIVATOR DOMAIN (C_TERM)-RELATED"/>
    <property type="match status" value="1"/>
</dbReference>
<comment type="caution">
    <text evidence="1">The sequence shown here is derived from an EMBL/GenBank/DDBJ whole genome shotgun (WGS) entry which is preliminary data.</text>
</comment>
<proteinExistence type="predicted"/>
<gene>
    <name evidence="1" type="ORF">M972_113072</name>
</gene>
<dbReference type="Gene3D" id="3.40.50.11900">
    <property type="match status" value="1"/>
</dbReference>
<dbReference type="GeneID" id="35805201"/>
<dbReference type="Proteomes" id="UP000223596">
    <property type="component" value="Unassembled WGS sequence"/>
</dbReference>
<organism evidence="1 2">
    <name type="scientific">Acetivibrio thermocellus AD2</name>
    <dbReference type="NCBI Taxonomy" id="1138384"/>
    <lineage>
        <taxon>Bacteria</taxon>
        <taxon>Bacillati</taxon>
        <taxon>Bacillota</taxon>
        <taxon>Clostridia</taxon>
        <taxon>Eubacteriales</taxon>
        <taxon>Oscillospiraceae</taxon>
        <taxon>Acetivibrio</taxon>
    </lineage>
</organism>
<reference evidence="1 2" key="1">
    <citation type="submission" date="2017-09" db="EMBL/GenBank/DDBJ databases">
        <title>Evaluation of Pacific Biosciences Sequencing Technology to Finishing C. thermocellum Genome Sequences.</title>
        <authorList>
            <person name="Brown S."/>
        </authorList>
    </citation>
    <scope>NUCLEOTIDE SEQUENCE [LARGE SCALE GENOMIC DNA]</scope>
    <source>
        <strain evidence="1 2">AD2</strain>
    </source>
</reference>
<evidence type="ECO:0000313" key="1">
    <source>
        <dbReference type="EMBL" id="PFH04243.1"/>
    </source>
</evidence>
<name>A0AB36TKA1_ACETH</name>
<dbReference type="AlphaFoldDB" id="A0AB36TKA1"/>